<feature type="transmembrane region" description="Helical" evidence="9">
    <location>
        <begin position="347"/>
        <end position="364"/>
    </location>
</feature>
<feature type="transmembrane region" description="Helical" evidence="9">
    <location>
        <begin position="184"/>
        <end position="204"/>
    </location>
</feature>
<organism evidence="11 12">
    <name type="scientific">Streptomyces litchfieldiae</name>
    <dbReference type="NCBI Taxonomy" id="3075543"/>
    <lineage>
        <taxon>Bacteria</taxon>
        <taxon>Bacillati</taxon>
        <taxon>Actinomycetota</taxon>
        <taxon>Actinomycetes</taxon>
        <taxon>Kitasatosporales</taxon>
        <taxon>Streptomycetaceae</taxon>
        <taxon>Streptomyces</taxon>
    </lineage>
</organism>
<protein>
    <submittedName>
        <fullName evidence="11">MFS transporter</fullName>
    </submittedName>
</protein>
<dbReference type="InterPro" id="IPR011701">
    <property type="entry name" value="MFS"/>
</dbReference>
<dbReference type="SUPFAM" id="SSF103473">
    <property type="entry name" value="MFS general substrate transporter"/>
    <property type="match status" value="1"/>
</dbReference>
<evidence type="ECO:0000313" key="11">
    <source>
        <dbReference type="EMBL" id="MDT0347331.1"/>
    </source>
</evidence>
<feature type="compositionally biased region" description="Low complexity" evidence="8">
    <location>
        <begin position="11"/>
        <end position="22"/>
    </location>
</feature>
<feature type="transmembrane region" description="Helical" evidence="9">
    <location>
        <begin position="246"/>
        <end position="263"/>
    </location>
</feature>
<dbReference type="CDD" id="cd17321">
    <property type="entry name" value="MFS_MMR_MDR_like"/>
    <property type="match status" value="1"/>
</dbReference>
<dbReference type="InterPro" id="IPR020846">
    <property type="entry name" value="MFS_dom"/>
</dbReference>
<feature type="transmembrane region" description="Helical" evidence="9">
    <location>
        <begin position="28"/>
        <end position="52"/>
    </location>
</feature>
<reference evidence="12" key="1">
    <citation type="submission" date="2023-07" db="EMBL/GenBank/DDBJ databases">
        <title>30 novel species of actinomycetes from the DSMZ collection.</title>
        <authorList>
            <person name="Nouioui I."/>
        </authorList>
    </citation>
    <scope>NUCLEOTIDE SEQUENCE [LARGE SCALE GENOMIC DNA]</scope>
    <source>
        <strain evidence="12">DSM 44938</strain>
    </source>
</reference>
<proteinExistence type="predicted"/>
<keyword evidence="4 9" id="KW-0812">Transmembrane</keyword>
<feature type="transmembrane region" description="Helical" evidence="9">
    <location>
        <begin position="421"/>
        <end position="441"/>
    </location>
</feature>
<keyword evidence="3" id="KW-1003">Cell membrane</keyword>
<dbReference type="Pfam" id="PF07690">
    <property type="entry name" value="MFS_1"/>
    <property type="match status" value="1"/>
</dbReference>
<evidence type="ECO:0000259" key="10">
    <source>
        <dbReference type="PROSITE" id="PS50850"/>
    </source>
</evidence>
<feature type="transmembrane region" description="Helical" evidence="9">
    <location>
        <begin position="216"/>
        <end position="234"/>
    </location>
</feature>
<keyword evidence="12" id="KW-1185">Reference proteome</keyword>
<feature type="region of interest" description="Disordered" evidence="8">
    <location>
        <begin position="1"/>
        <end position="22"/>
    </location>
</feature>
<feature type="transmembrane region" description="Helical" evidence="9">
    <location>
        <begin position="461"/>
        <end position="483"/>
    </location>
</feature>
<feature type="transmembrane region" description="Helical" evidence="9">
    <location>
        <begin position="95"/>
        <end position="113"/>
    </location>
</feature>
<feature type="transmembrane region" description="Helical" evidence="9">
    <location>
        <begin position="283"/>
        <end position="303"/>
    </location>
</feature>
<evidence type="ECO:0000313" key="12">
    <source>
        <dbReference type="Proteomes" id="UP001183246"/>
    </source>
</evidence>
<feature type="transmembrane region" description="Helical" evidence="9">
    <location>
        <begin position="125"/>
        <end position="143"/>
    </location>
</feature>
<feature type="transmembrane region" description="Helical" evidence="9">
    <location>
        <begin position="155"/>
        <end position="178"/>
    </location>
</feature>
<feature type="domain" description="Major facilitator superfamily (MFS) profile" evidence="10">
    <location>
        <begin position="29"/>
        <end position="488"/>
    </location>
</feature>
<dbReference type="PROSITE" id="PS50850">
    <property type="entry name" value="MFS"/>
    <property type="match status" value="1"/>
</dbReference>
<dbReference type="Proteomes" id="UP001183246">
    <property type="component" value="Unassembled WGS sequence"/>
</dbReference>
<evidence type="ECO:0000256" key="1">
    <source>
        <dbReference type="ARBA" id="ARBA00004651"/>
    </source>
</evidence>
<feature type="transmembrane region" description="Helical" evidence="9">
    <location>
        <begin position="64"/>
        <end position="83"/>
    </location>
</feature>
<evidence type="ECO:0000256" key="4">
    <source>
        <dbReference type="ARBA" id="ARBA00022692"/>
    </source>
</evidence>
<evidence type="ECO:0000256" key="2">
    <source>
        <dbReference type="ARBA" id="ARBA00022448"/>
    </source>
</evidence>
<accession>A0ABU2N099</accession>
<comment type="subcellular location">
    <subcellularLocation>
        <location evidence="1">Cell membrane</location>
        <topology evidence="1">Multi-pass membrane protein</topology>
    </subcellularLocation>
</comment>
<keyword evidence="5 9" id="KW-1133">Transmembrane helix</keyword>
<feature type="transmembrane region" description="Helical" evidence="9">
    <location>
        <begin position="376"/>
        <end position="400"/>
    </location>
</feature>
<sequence length="501" mass="51061">MSTSETAPQVDAAPAADPAADGARRPGVALAVIAVCQLMLVLDGTVVTVALPDIQGDLGFSPTHLSWVVNAYSLTFCGMLLLGGRAGDILGRRRVLTAGILLFGVASLAGGLADSSGWLLAARAAQGVGAAIASPTALSLITTNFREGKERNQAFAAYAGASVSGSALGLILGGVLVSAASWRWVLLINIPIAVALLLAVPRFIKESDPHPGRFDLAGALASTSGLLAVVFGFIRAAEEGWSDGLVLGAFGLGAVFLTGFLLIEVNARQPITPLHLFRNANRVSAYLLMLLTAASMTGMFFFLTQFVQEVLGYSAMRTGFSFLPTTVAIVVAAQMASQLMPKLGPRAFMIGGAVLTTVGMLWLARLSADSGYVGGILLPTLLLGLGIGAVYVPVALIAFLGVRQADSGAASGLLDTSQQGGAAVGLAVLVTVFGTAGRNAADDVPAGAGPQEAANYMMVEGISTSFVYGAAFTAVALLAVLLLTRVKAADLDPATALTRGA</sequence>
<evidence type="ECO:0000256" key="8">
    <source>
        <dbReference type="SAM" id="MobiDB-lite"/>
    </source>
</evidence>
<evidence type="ECO:0000256" key="9">
    <source>
        <dbReference type="SAM" id="Phobius"/>
    </source>
</evidence>
<comment type="caution">
    <text evidence="11">The sequence shown here is derived from an EMBL/GenBank/DDBJ whole genome shotgun (WGS) entry which is preliminary data.</text>
</comment>
<evidence type="ECO:0000256" key="7">
    <source>
        <dbReference type="ARBA" id="ARBA00023251"/>
    </source>
</evidence>
<keyword evidence="6 9" id="KW-0472">Membrane</keyword>
<keyword evidence="2" id="KW-0813">Transport</keyword>
<name>A0ABU2N099_9ACTN</name>
<dbReference type="PANTHER" id="PTHR42718">
    <property type="entry name" value="MAJOR FACILITATOR SUPERFAMILY MULTIDRUG TRANSPORTER MFSC"/>
    <property type="match status" value="1"/>
</dbReference>
<dbReference type="Gene3D" id="1.20.1720.10">
    <property type="entry name" value="Multidrug resistance protein D"/>
    <property type="match status" value="1"/>
</dbReference>
<dbReference type="InterPro" id="IPR036259">
    <property type="entry name" value="MFS_trans_sf"/>
</dbReference>
<evidence type="ECO:0000256" key="3">
    <source>
        <dbReference type="ARBA" id="ARBA00022475"/>
    </source>
</evidence>
<evidence type="ECO:0000256" key="6">
    <source>
        <dbReference type="ARBA" id="ARBA00023136"/>
    </source>
</evidence>
<dbReference type="RefSeq" id="WP_311708456.1">
    <property type="nucleotide sequence ID" value="NZ_JAVREL010000030.1"/>
</dbReference>
<gene>
    <name evidence="11" type="ORF">RM590_32860</name>
</gene>
<feature type="transmembrane region" description="Helical" evidence="9">
    <location>
        <begin position="315"/>
        <end position="335"/>
    </location>
</feature>
<dbReference type="PANTHER" id="PTHR42718:SF46">
    <property type="entry name" value="BLR6921 PROTEIN"/>
    <property type="match status" value="1"/>
</dbReference>
<keyword evidence="7" id="KW-0046">Antibiotic resistance</keyword>
<dbReference type="Gene3D" id="1.20.1250.20">
    <property type="entry name" value="MFS general substrate transporter like domains"/>
    <property type="match status" value="1"/>
</dbReference>
<evidence type="ECO:0000256" key="5">
    <source>
        <dbReference type="ARBA" id="ARBA00022989"/>
    </source>
</evidence>
<dbReference type="EMBL" id="JAVREL010000030">
    <property type="protein sequence ID" value="MDT0347331.1"/>
    <property type="molecule type" value="Genomic_DNA"/>
</dbReference>